<reference evidence="3" key="3">
    <citation type="submission" date="2025-09" db="UniProtKB">
        <authorList>
            <consortium name="Ensembl"/>
        </authorList>
    </citation>
    <scope>IDENTIFICATION</scope>
</reference>
<evidence type="ECO:0000256" key="1">
    <source>
        <dbReference type="ARBA" id="ARBA00022553"/>
    </source>
</evidence>
<evidence type="ECO:0000313" key="4">
    <source>
        <dbReference type="Proteomes" id="UP000314982"/>
    </source>
</evidence>
<dbReference type="Ensembl" id="ENSHHUT00000062582.1">
    <property type="protein sequence ID" value="ENSHHUP00000060520.1"/>
    <property type="gene ID" value="ENSHHUG00000035873.1"/>
</dbReference>
<feature type="compositionally biased region" description="Basic and acidic residues" evidence="2">
    <location>
        <begin position="98"/>
        <end position="114"/>
    </location>
</feature>
<feature type="compositionally biased region" description="Basic residues" evidence="2">
    <location>
        <begin position="171"/>
        <end position="186"/>
    </location>
</feature>
<reference evidence="4" key="1">
    <citation type="submission" date="2018-06" db="EMBL/GenBank/DDBJ databases">
        <title>Genome assembly of Danube salmon.</title>
        <authorList>
            <person name="Macqueen D.J."/>
            <person name="Gundappa M.K."/>
        </authorList>
    </citation>
    <scope>NUCLEOTIDE SEQUENCE [LARGE SCALE GENOMIC DNA]</scope>
</reference>
<accession>A0A4W5PFV0</accession>
<feature type="compositionally biased region" description="Basic and acidic residues" evidence="2">
    <location>
        <begin position="45"/>
        <end position="54"/>
    </location>
</feature>
<feature type="compositionally biased region" description="Basic and acidic residues" evidence="2">
    <location>
        <begin position="214"/>
        <end position="224"/>
    </location>
</feature>
<dbReference type="Proteomes" id="UP000314982">
    <property type="component" value="Unassembled WGS sequence"/>
</dbReference>
<feature type="region of interest" description="Disordered" evidence="2">
    <location>
        <begin position="1"/>
        <end position="77"/>
    </location>
</feature>
<name>A0A4W5PFV0_9TELE</name>
<dbReference type="PANTHER" id="PTHR14429">
    <property type="entry name" value="FIBROSIN FAMILY MEMBER"/>
    <property type="match status" value="1"/>
</dbReference>
<dbReference type="GeneTree" id="ENSGT00940000154823"/>
<reference evidence="3" key="2">
    <citation type="submission" date="2025-08" db="UniProtKB">
        <authorList>
            <consortium name="Ensembl"/>
        </authorList>
    </citation>
    <scope>IDENTIFICATION</scope>
</reference>
<evidence type="ECO:0000256" key="2">
    <source>
        <dbReference type="SAM" id="MobiDB-lite"/>
    </source>
</evidence>
<evidence type="ECO:0000313" key="3">
    <source>
        <dbReference type="Ensembl" id="ENSHHUP00000060520.1"/>
    </source>
</evidence>
<keyword evidence="1" id="KW-0597">Phosphoprotein</keyword>
<keyword evidence="4" id="KW-1185">Reference proteome</keyword>
<feature type="region of interest" description="Disordered" evidence="2">
    <location>
        <begin position="98"/>
        <end position="224"/>
    </location>
</feature>
<organism evidence="3 4">
    <name type="scientific">Hucho hucho</name>
    <name type="common">huchen</name>
    <dbReference type="NCBI Taxonomy" id="62062"/>
    <lineage>
        <taxon>Eukaryota</taxon>
        <taxon>Metazoa</taxon>
        <taxon>Chordata</taxon>
        <taxon>Craniata</taxon>
        <taxon>Vertebrata</taxon>
        <taxon>Euteleostomi</taxon>
        <taxon>Actinopterygii</taxon>
        <taxon>Neopterygii</taxon>
        <taxon>Teleostei</taxon>
        <taxon>Protacanthopterygii</taxon>
        <taxon>Salmoniformes</taxon>
        <taxon>Salmonidae</taxon>
        <taxon>Salmoninae</taxon>
        <taxon>Hucho</taxon>
    </lineage>
</organism>
<proteinExistence type="predicted"/>
<dbReference type="InterPro" id="IPR023246">
    <property type="entry name" value="AUTS2"/>
</dbReference>
<feature type="compositionally biased region" description="Low complexity" evidence="2">
    <location>
        <begin position="201"/>
        <end position="213"/>
    </location>
</feature>
<dbReference type="STRING" id="62062.ENSHHUP00000060520"/>
<dbReference type="AlphaFoldDB" id="A0A4W5PFV0"/>
<sequence length="224" mass="25411">MDGPRSSGLRKKRKSKSERDRGRRSNGTRNNNHVRGGSVGLRFSSDSEREERVRNPFSSRPKPPRRKRKESTSAEEDIIDGFSISGFMTLEALDKDLSLKSQERMENQENREENQAGPPLCKKKPPRVPNGFSLDTHKAHNNHLNNHNNHSNHHQHSDQENNNPRLALHTYGKKKNKNSLQKKHRPMNPGQNNCKDSDSESLSGRSKPSVGSSSRDRLSDSPIP</sequence>
<dbReference type="PANTHER" id="PTHR14429:SF5">
    <property type="entry name" value="AUTISM SUSCEPTIBILITY GENE 2 PROTEIN"/>
    <property type="match status" value="1"/>
</dbReference>
<protein>
    <submittedName>
        <fullName evidence="3">Uncharacterized protein</fullName>
    </submittedName>
</protein>